<keyword evidence="4" id="KW-1185">Reference proteome</keyword>
<evidence type="ECO:0000256" key="1">
    <source>
        <dbReference type="SAM" id="MobiDB-lite"/>
    </source>
</evidence>
<evidence type="ECO:0000313" key="3">
    <source>
        <dbReference type="EMBL" id="KAF8695546.1"/>
    </source>
</evidence>
<dbReference type="EMBL" id="JACEFO010001886">
    <property type="protein sequence ID" value="KAF8695546.1"/>
    <property type="molecule type" value="Genomic_DNA"/>
</dbReference>
<name>A0A835BK83_9POAL</name>
<dbReference type="Proteomes" id="UP000636709">
    <property type="component" value="Unassembled WGS sequence"/>
</dbReference>
<dbReference type="GO" id="GO:0043531">
    <property type="term" value="F:ADP binding"/>
    <property type="evidence" value="ECO:0007669"/>
    <property type="project" value="InterPro"/>
</dbReference>
<dbReference type="SUPFAM" id="SSF52540">
    <property type="entry name" value="P-loop containing nucleoside triphosphate hydrolases"/>
    <property type="match status" value="1"/>
</dbReference>
<dbReference type="Pfam" id="PF00931">
    <property type="entry name" value="NB-ARC"/>
    <property type="match status" value="1"/>
</dbReference>
<feature type="region of interest" description="Disordered" evidence="1">
    <location>
        <begin position="498"/>
        <end position="553"/>
    </location>
</feature>
<evidence type="ECO:0000313" key="4">
    <source>
        <dbReference type="Proteomes" id="UP000636709"/>
    </source>
</evidence>
<dbReference type="AlphaFoldDB" id="A0A835BK83"/>
<comment type="caution">
    <text evidence="3">The sequence shown here is derived from an EMBL/GenBank/DDBJ whole genome shotgun (WGS) entry which is preliminary data.</text>
</comment>
<reference evidence="3" key="1">
    <citation type="submission" date="2020-07" db="EMBL/GenBank/DDBJ databases">
        <title>Genome sequence and genetic diversity analysis of an under-domesticated orphan crop, white fonio (Digitaria exilis).</title>
        <authorList>
            <person name="Bennetzen J.L."/>
            <person name="Chen S."/>
            <person name="Ma X."/>
            <person name="Wang X."/>
            <person name="Yssel A.E.J."/>
            <person name="Chaluvadi S.R."/>
            <person name="Johnson M."/>
            <person name="Gangashetty P."/>
            <person name="Hamidou F."/>
            <person name="Sanogo M.D."/>
            <person name="Zwaenepoel A."/>
            <person name="Wallace J."/>
            <person name="Van De Peer Y."/>
            <person name="Van Deynze A."/>
        </authorList>
    </citation>
    <scope>NUCLEOTIDE SEQUENCE</scope>
    <source>
        <tissue evidence="3">Leaves</tissue>
    </source>
</reference>
<feature type="compositionally biased region" description="Polar residues" evidence="1">
    <location>
        <begin position="519"/>
        <end position="544"/>
    </location>
</feature>
<proteinExistence type="predicted"/>
<dbReference type="PANTHER" id="PTHR36766:SF30">
    <property type="entry name" value="TIR-NBS TYPE DISEASE RESISTANCE PROTEIN-RELATED"/>
    <property type="match status" value="1"/>
</dbReference>
<protein>
    <recommendedName>
        <fullName evidence="2">NB-ARC domain-containing protein</fullName>
    </recommendedName>
</protein>
<feature type="region of interest" description="Disordered" evidence="1">
    <location>
        <begin position="96"/>
        <end position="116"/>
    </location>
</feature>
<dbReference type="Gramene" id="Dexi2B01G0000320.1">
    <property type="protein sequence ID" value="Dexi2B01G0000320.1:cds"/>
    <property type="gene ID" value="Dexi2B01G0000320"/>
</dbReference>
<gene>
    <name evidence="3" type="ORF">HU200_037392</name>
</gene>
<dbReference type="Gene3D" id="3.40.50.300">
    <property type="entry name" value="P-loop containing nucleotide triphosphate hydrolases"/>
    <property type="match status" value="1"/>
</dbReference>
<dbReference type="PANTHER" id="PTHR36766">
    <property type="entry name" value="PLANT BROAD-SPECTRUM MILDEW RESISTANCE PROTEIN RPW8"/>
    <property type="match status" value="1"/>
</dbReference>
<feature type="compositionally biased region" description="Polar residues" evidence="1">
    <location>
        <begin position="7"/>
        <end position="26"/>
    </location>
</feature>
<feature type="region of interest" description="Disordered" evidence="1">
    <location>
        <begin position="1"/>
        <end position="30"/>
    </location>
</feature>
<dbReference type="OrthoDB" id="1900634at2759"/>
<evidence type="ECO:0000259" key="2">
    <source>
        <dbReference type="Pfam" id="PF00931"/>
    </source>
</evidence>
<sequence>MAGNDGQAESKQQPGTAVDESQQLQSRVDKLREDMYNEVVDGNVAGRDDLAEICKVLKDISDKMTAGKQEEQGQQELLPQSKREELEKLLPLIERAFQRRRSSPPPSQEEDEAAADKKKKLLLLPSCNPFINKARSSSASKQHKEEEQEEDEGVSVKLLLRLAQNVLEPEQYYEWTTSYVDESRIYGWDKEADAVVDALIAPGHPTEDDDSLLFRAAGIAGVHGSGKTALAQKVFVHDRAKDNFALRLWLCVGPPDSEDRFCLLYRMLDNLGLDTYKVEDIVDNSNAVKETVARIRADPARVAAIQKKAADYMTTHAQELQHKTPDSIFDQLLREEADVESSKIGVLLYILHMTLSKTSYMIVFDDIREYGDDGWYRNLAQLPPPDGEWGARLGYGLPKGSQHRGAVLLTCRNEEHARNMVRTGRVFRPPKLELDDAWKLFKREYDQAKDAIGNKKKGEDDDDMLFKELEQMKVQIVGKCLGLPVAIAEAAKGFAALDPLPDDDGDDANKTPDAPAAKDQTTPAGAAASSKSNTDMQQPAATTTDVDDGPRPS</sequence>
<organism evidence="3 4">
    <name type="scientific">Digitaria exilis</name>
    <dbReference type="NCBI Taxonomy" id="1010633"/>
    <lineage>
        <taxon>Eukaryota</taxon>
        <taxon>Viridiplantae</taxon>
        <taxon>Streptophyta</taxon>
        <taxon>Embryophyta</taxon>
        <taxon>Tracheophyta</taxon>
        <taxon>Spermatophyta</taxon>
        <taxon>Magnoliopsida</taxon>
        <taxon>Liliopsida</taxon>
        <taxon>Poales</taxon>
        <taxon>Poaceae</taxon>
        <taxon>PACMAD clade</taxon>
        <taxon>Panicoideae</taxon>
        <taxon>Panicodae</taxon>
        <taxon>Paniceae</taxon>
        <taxon>Anthephorinae</taxon>
        <taxon>Digitaria</taxon>
    </lineage>
</organism>
<accession>A0A835BK83</accession>
<feature type="domain" description="NB-ARC" evidence="2">
    <location>
        <begin position="326"/>
        <end position="447"/>
    </location>
</feature>
<feature type="region of interest" description="Disordered" evidence="1">
    <location>
        <begin position="132"/>
        <end position="151"/>
    </location>
</feature>
<dbReference type="InterPro" id="IPR027417">
    <property type="entry name" value="P-loop_NTPase"/>
</dbReference>
<dbReference type="InterPro" id="IPR002182">
    <property type="entry name" value="NB-ARC"/>
</dbReference>